<feature type="transmembrane region" description="Helical" evidence="4">
    <location>
        <begin position="158"/>
        <end position="178"/>
    </location>
</feature>
<feature type="transmembrane region" description="Helical" evidence="4">
    <location>
        <begin position="363"/>
        <end position="380"/>
    </location>
</feature>
<evidence type="ECO:0000256" key="4">
    <source>
        <dbReference type="SAM" id="Phobius"/>
    </source>
</evidence>
<protein>
    <recommendedName>
        <fullName evidence="5">Major facilitator superfamily (MFS) profile domain-containing protein</fullName>
    </recommendedName>
</protein>
<keyword evidence="1 4" id="KW-0812">Transmembrane</keyword>
<evidence type="ECO:0000256" key="1">
    <source>
        <dbReference type="ARBA" id="ARBA00022692"/>
    </source>
</evidence>
<feature type="transmembrane region" description="Helical" evidence="4">
    <location>
        <begin position="129"/>
        <end position="152"/>
    </location>
</feature>
<dbReference type="Proteomes" id="UP000177698">
    <property type="component" value="Unassembled WGS sequence"/>
</dbReference>
<feature type="transmembrane region" description="Helical" evidence="4">
    <location>
        <begin position="276"/>
        <end position="296"/>
    </location>
</feature>
<proteinExistence type="predicted"/>
<feature type="domain" description="Major facilitator superfamily (MFS) profile" evidence="5">
    <location>
        <begin position="1"/>
        <end position="385"/>
    </location>
</feature>
<dbReference type="SUPFAM" id="SSF103473">
    <property type="entry name" value="MFS general substrate transporter"/>
    <property type="match status" value="1"/>
</dbReference>
<reference evidence="6 7" key="1">
    <citation type="journal article" date="2016" name="Nat. Commun.">
        <title>Thousands of microbial genomes shed light on interconnected biogeochemical processes in an aquifer system.</title>
        <authorList>
            <person name="Anantharaman K."/>
            <person name="Brown C.T."/>
            <person name="Hug L.A."/>
            <person name="Sharon I."/>
            <person name="Castelle C.J."/>
            <person name="Probst A.J."/>
            <person name="Thomas B.C."/>
            <person name="Singh A."/>
            <person name="Wilkins M.J."/>
            <person name="Karaoz U."/>
            <person name="Brodie E.L."/>
            <person name="Williams K.H."/>
            <person name="Hubbard S.S."/>
            <person name="Banfield J.F."/>
        </authorList>
    </citation>
    <scope>NUCLEOTIDE SEQUENCE [LARGE SCALE GENOMIC DNA]</scope>
</reference>
<feature type="transmembrane region" description="Helical" evidence="4">
    <location>
        <begin position="238"/>
        <end position="255"/>
    </location>
</feature>
<organism evidence="6 7">
    <name type="scientific">Candidatus Roizmanbacteria bacterium RIFCSPLOWO2_01_FULL_37_12</name>
    <dbReference type="NCBI Taxonomy" id="1802056"/>
    <lineage>
        <taxon>Bacteria</taxon>
        <taxon>Candidatus Roizmaniibacteriota</taxon>
    </lineage>
</organism>
<keyword evidence="2 4" id="KW-1133">Transmembrane helix</keyword>
<dbReference type="InterPro" id="IPR053160">
    <property type="entry name" value="MFS_DHA3_Transporter"/>
</dbReference>
<dbReference type="InterPro" id="IPR011701">
    <property type="entry name" value="MFS"/>
</dbReference>
<dbReference type="CDD" id="cd06174">
    <property type="entry name" value="MFS"/>
    <property type="match status" value="1"/>
</dbReference>
<dbReference type="PROSITE" id="PS50850">
    <property type="entry name" value="MFS"/>
    <property type="match status" value="1"/>
</dbReference>
<evidence type="ECO:0000313" key="6">
    <source>
        <dbReference type="EMBL" id="OGK39986.1"/>
    </source>
</evidence>
<dbReference type="Pfam" id="PF07690">
    <property type="entry name" value="MFS_1"/>
    <property type="match status" value="1"/>
</dbReference>
<feature type="transmembrane region" description="Helical" evidence="4">
    <location>
        <begin position="90"/>
        <end position="108"/>
    </location>
</feature>
<feature type="transmembrane region" description="Helical" evidence="4">
    <location>
        <begin position="67"/>
        <end position="84"/>
    </location>
</feature>
<dbReference type="EMBL" id="MGAG01000032">
    <property type="protein sequence ID" value="OGK39986.1"/>
    <property type="molecule type" value="Genomic_DNA"/>
</dbReference>
<dbReference type="STRING" id="1802056.A2954_01825"/>
<evidence type="ECO:0000259" key="5">
    <source>
        <dbReference type="PROSITE" id="PS50850"/>
    </source>
</evidence>
<dbReference type="Gene3D" id="1.20.1250.20">
    <property type="entry name" value="MFS general substrate transporter like domains"/>
    <property type="match status" value="1"/>
</dbReference>
<comment type="caution">
    <text evidence="6">The sequence shown here is derived from an EMBL/GenBank/DDBJ whole genome shotgun (WGS) entry which is preliminary data.</text>
</comment>
<accession>A0A1F7I9E1</accession>
<dbReference type="AlphaFoldDB" id="A0A1F7I9E1"/>
<feature type="transmembrane region" description="Helical" evidence="4">
    <location>
        <begin position="207"/>
        <end position="226"/>
    </location>
</feature>
<evidence type="ECO:0000256" key="2">
    <source>
        <dbReference type="ARBA" id="ARBA00022989"/>
    </source>
</evidence>
<dbReference type="PANTHER" id="PTHR23530:SF1">
    <property type="entry name" value="PERMEASE, MAJOR FACILITATOR SUPERFAMILY-RELATED"/>
    <property type="match status" value="1"/>
</dbReference>
<evidence type="ECO:0000256" key="3">
    <source>
        <dbReference type="ARBA" id="ARBA00023136"/>
    </source>
</evidence>
<dbReference type="InterPro" id="IPR036259">
    <property type="entry name" value="MFS_trans_sf"/>
</dbReference>
<feature type="transmembrane region" description="Helical" evidence="4">
    <location>
        <begin position="7"/>
        <end position="28"/>
    </location>
</feature>
<evidence type="ECO:0000313" key="7">
    <source>
        <dbReference type="Proteomes" id="UP000177698"/>
    </source>
</evidence>
<sequence>MERNIKIAYVLTALKNSWFWLGIWVFYYLLFTNYAGIGILETLLFVGATATEIPTGAVADLLGKKKTLLLAFLLMTVGLFGIGFTPNFLFLSIGVLLAGIGMAFYSGTMEALIYDSLKEIKKEDKYPKVISNIGTLQLISPAVAGLLGGYLYSFFPRLPFLLHGLNYFIGLILCLFLIEPHIDTEKFSWSSFVNQTKQGFKELTKSVEIRNLTILLLLIGALVVIADEMLNSFLGVEFGFSVKLAGIFWSVIYIISSLSSQLTPRILKYFAETKSIILIGFLIGITFMVSPFIGLLMGGISLLFRSSLQAIFFNLASIVINKNTESNYRATTLSTFSMLKNIPYVCLAFFVGFMADKYTAKNVAFWLGIILFMLIASQFFRKKKV</sequence>
<feature type="transmembrane region" description="Helical" evidence="4">
    <location>
        <begin position="332"/>
        <end position="351"/>
    </location>
</feature>
<dbReference type="GO" id="GO:0022857">
    <property type="term" value="F:transmembrane transporter activity"/>
    <property type="evidence" value="ECO:0007669"/>
    <property type="project" value="InterPro"/>
</dbReference>
<name>A0A1F7I9E1_9BACT</name>
<dbReference type="InterPro" id="IPR020846">
    <property type="entry name" value="MFS_dom"/>
</dbReference>
<keyword evidence="3 4" id="KW-0472">Membrane</keyword>
<gene>
    <name evidence="6" type="ORF">A2954_01825</name>
</gene>
<dbReference type="PANTHER" id="PTHR23530">
    <property type="entry name" value="TRANSPORT PROTEIN-RELATED"/>
    <property type="match status" value="1"/>
</dbReference>